<dbReference type="GO" id="GO:0005829">
    <property type="term" value="C:cytosol"/>
    <property type="evidence" value="ECO:0007669"/>
    <property type="project" value="TreeGrafter"/>
</dbReference>
<evidence type="ECO:0000313" key="3">
    <source>
        <dbReference type="EMBL" id="TWJ30275.1"/>
    </source>
</evidence>
<gene>
    <name evidence="3" type="ORF">JD81_03813</name>
</gene>
<dbReference type="CDD" id="cd07067">
    <property type="entry name" value="HP_PGM_like"/>
    <property type="match status" value="1"/>
</dbReference>
<reference evidence="3 4" key="1">
    <citation type="submission" date="2019-07" db="EMBL/GenBank/DDBJ databases">
        <title>R&amp;d 2014.</title>
        <authorList>
            <person name="Klenk H.-P."/>
        </authorList>
    </citation>
    <scope>NUCLEOTIDE SEQUENCE [LARGE SCALE GENOMIC DNA]</scope>
    <source>
        <strain evidence="3 4">DSM 43912</strain>
    </source>
</reference>
<accession>A0A562WJB3</accession>
<organism evidence="3 4">
    <name type="scientific">Micromonospora sagamiensis</name>
    <dbReference type="NCBI Taxonomy" id="47875"/>
    <lineage>
        <taxon>Bacteria</taxon>
        <taxon>Bacillati</taxon>
        <taxon>Actinomycetota</taxon>
        <taxon>Actinomycetes</taxon>
        <taxon>Micromonosporales</taxon>
        <taxon>Micromonosporaceae</taxon>
        <taxon>Micromonospora</taxon>
    </lineage>
</organism>
<dbReference type="GO" id="GO:0004331">
    <property type="term" value="F:fructose-2,6-bisphosphate 2-phosphatase activity"/>
    <property type="evidence" value="ECO:0007669"/>
    <property type="project" value="TreeGrafter"/>
</dbReference>
<dbReference type="PANTHER" id="PTHR46517">
    <property type="entry name" value="FRUCTOSE-2,6-BISPHOSPHATASE TIGAR"/>
    <property type="match status" value="1"/>
</dbReference>
<evidence type="ECO:0000256" key="1">
    <source>
        <dbReference type="ARBA" id="ARBA00022801"/>
    </source>
</evidence>
<feature type="binding site" evidence="2">
    <location>
        <begin position="22"/>
        <end position="23"/>
    </location>
    <ligand>
        <name>substrate</name>
    </ligand>
</feature>
<dbReference type="GO" id="GO:0045820">
    <property type="term" value="P:negative regulation of glycolytic process"/>
    <property type="evidence" value="ECO:0007669"/>
    <property type="project" value="TreeGrafter"/>
</dbReference>
<dbReference type="AlphaFoldDB" id="A0A562WJB3"/>
<keyword evidence="4" id="KW-1185">Reference proteome</keyword>
<dbReference type="RefSeq" id="WP_145819008.1">
    <property type="nucleotide sequence ID" value="NZ_AP023438.1"/>
</dbReference>
<keyword evidence="1" id="KW-0378">Hydrolase</keyword>
<proteinExistence type="predicted"/>
<feature type="binding site" evidence="2">
    <location>
        <begin position="83"/>
        <end position="86"/>
    </location>
    <ligand>
        <name>substrate</name>
    </ligand>
</feature>
<evidence type="ECO:0000256" key="2">
    <source>
        <dbReference type="PIRSR" id="PIRSR613078-2"/>
    </source>
</evidence>
<name>A0A562WJB3_9ACTN</name>
<protein>
    <submittedName>
        <fullName evidence="3">Alpha-ribazole phosphatase/probable phosphoglycerate mutase</fullName>
    </submittedName>
</protein>
<sequence length="125" mass="13739">MAVDIVYETHSLTIDNETGRATGWLPGTLSPQGRRLARDLGVRRPADALDAIFCSDLARAVETVEIAYAGWPAVARRDRRLRECDYGELNGMPVEELDRQRPGRVDVPFPGGGLPDGWDGTRPGH</sequence>
<dbReference type="OrthoDB" id="4120859at2"/>
<dbReference type="PANTHER" id="PTHR46517:SF1">
    <property type="entry name" value="FRUCTOSE-2,6-BISPHOSPHATASE TIGAR"/>
    <property type="match status" value="1"/>
</dbReference>
<comment type="caution">
    <text evidence="3">The sequence shown here is derived from an EMBL/GenBank/DDBJ whole genome shotgun (WGS) entry which is preliminary data.</text>
</comment>
<dbReference type="SUPFAM" id="SSF53254">
    <property type="entry name" value="Phosphoglycerate mutase-like"/>
    <property type="match status" value="1"/>
</dbReference>
<dbReference type="Pfam" id="PF00300">
    <property type="entry name" value="His_Phos_1"/>
    <property type="match status" value="1"/>
</dbReference>
<dbReference type="InterPro" id="IPR051695">
    <property type="entry name" value="Phosphoglycerate_Mutase"/>
</dbReference>
<dbReference type="InterPro" id="IPR029033">
    <property type="entry name" value="His_PPase_superfam"/>
</dbReference>
<dbReference type="InterPro" id="IPR013078">
    <property type="entry name" value="His_Pase_superF_clade-1"/>
</dbReference>
<dbReference type="Proteomes" id="UP000319728">
    <property type="component" value="Unassembled WGS sequence"/>
</dbReference>
<evidence type="ECO:0000313" key="4">
    <source>
        <dbReference type="Proteomes" id="UP000319728"/>
    </source>
</evidence>
<dbReference type="EMBL" id="VLLP01000001">
    <property type="protein sequence ID" value="TWJ30275.1"/>
    <property type="molecule type" value="Genomic_DNA"/>
</dbReference>
<feature type="binding site" evidence="2">
    <location>
        <position position="59"/>
    </location>
    <ligand>
        <name>substrate</name>
    </ligand>
</feature>
<dbReference type="GO" id="GO:0043456">
    <property type="term" value="P:regulation of pentose-phosphate shunt"/>
    <property type="evidence" value="ECO:0007669"/>
    <property type="project" value="TreeGrafter"/>
</dbReference>
<dbReference type="Gene3D" id="3.40.50.1240">
    <property type="entry name" value="Phosphoglycerate mutase-like"/>
    <property type="match status" value="1"/>
</dbReference>